<comment type="similarity">
    <text evidence="1">Belongs to the ODC antizyme family.</text>
</comment>
<dbReference type="GeneTree" id="ENSGT00940000157725"/>
<gene>
    <name evidence="4" type="primary">OAZ2</name>
    <name evidence="4" type="synonym">oaz2a</name>
</gene>
<evidence type="ECO:0000313" key="4">
    <source>
        <dbReference type="Ensembl" id="ENSSAUP00010041583.1"/>
    </source>
</evidence>
<reference evidence="4" key="1">
    <citation type="submission" date="2021-04" db="EMBL/GenBank/DDBJ databases">
        <authorList>
            <consortium name="Wellcome Sanger Institute Data Sharing"/>
        </authorList>
    </citation>
    <scope>NUCLEOTIDE SEQUENCE [LARGE SCALE GENOMIC DNA]</scope>
</reference>
<protein>
    <submittedName>
        <fullName evidence="4">Ornithine decarboxylase antizyme 2</fullName>
    </submittedName>
</protein>
<dbReference type="Gene3D" id="3.40.630.60">
    <property type="match status" value="1"/>
</dbReference>
<dbReference type="Ensembl" id="ENSSAUT00010043785.1">
    <property type="protein sequence ID" value="ENSSAUP00010041583.1"/>
    <property type="gene ID" value="ENSSAUG00010017495.1"/>
</dbReference>
<dbReference type="Pfam" id="PF02100">
    <property type="entry name" value="ODC_AZ"/>
    <property type="match status" value="1"/>
</dbReference>
<dbReference type="GO" id="GO:0075523">
    <property type="term" value="P:viral translational frameshifting"/>
    <property type="evidence" value="ECO:0007669"/>
    <property type="project" value="UniProtKB-KW"/>
</dbReference>
<dbReference type="GO" id="GO:0005634">
    <property type="term" value="C:nucleus"/>
    <property type="evidence" value="ECO:0007669"/>
    <property type="project" value="TreeGrafter"/>
</dbReference>
<dbReference type="AlphaFoldDB" id="A0A671WRD7"/>
<organism evidence="4 5">
    <name type="scientific">Sparus aurata</name>
    <name type="common">Gilthead sea bream</name>
    <dbReference type="NCBI Taxonomy" id="8175"/>
    <lineage>
        <taxon>Eukaryota</taxon>
        <taxon>Metazoa</taxon>
        <taxon>Chordata</taxon>
        <taxon>Craniata</taxon>
        <taxon>Vertebrata</taxon>
        <taxon>Euteleostomi</taxon>
        <taxon>Actinopterygii</taxon>
        <taxon>Neopterygii</taxon>
        <taxon>Teleostei</taxon>
        <taxon>Neoteleostei</taxon>
        <taxon>Acanthomorphata</taxon>
        <taxon>Eupercaria</taxon>
        <taxon>Spariformes</taxon>
        <taxon>Sparidae</taxon>
        <taxon>Sparus</taxon>
    </lineage>
</organism>
<dbReference type="PANTHER" id="PTHR10279:SF6">
    <property type="entry name" value="ORNITHINE DECARBOXYLASE ANTIZYME 2"/>
    <property type="match status" value="1"/>
</dbReference>
<proteinExistence type="inferred from homology"/>
<dbReference type="FunFam" id="3.40.630.60:FF:000001">
    <property type="entry name" value="Ornithine decarboxylase antizyme 1"/>
    <property type="match status" value="1"/>
</dbReference>
<dbReference type="OMA" id="IVHFRYE"/>
<accession>A0A671WRD7</accession>
<sequence length="154" mass="17516">LPQSPGPLWWTVRDHSLGVLLHKDEKLTVTQAAPVSGNPSFLRFHYQLSERRAAFWDTALSEDSLFLEIAAGPLAEGSKEGLTALLEFAEEKLKVNYVFLWFHKNREDRCKLSIIKTFHYMGFEMVKPGNPMVPARPDLAFMVYSLDNSSSDEE</sequence>
<dbReference type="GO" id="GO:0008073">
    <property type="term" value="F:ornithine decarboxylase inhibitor activity"/>
    <property type="evidence" value="ECO:0007669"/>
    <property type="project" value="InterPro"/>
</dbReference>
<dbReference type="GO" id="GO:0045732">
    <property type="term" value="P:positive regulation of protein catabolic process"/>
    <property type="evidence" value="ECO:0007669"/>
    <property type="project" value="TreeGrafter"/>
</dbReference>
<comment type="subunit">
    <text evidence="2">Interacts with ODC1 and thereby sterically blocks ODC homodimerization.</text>
</comment>
<dbReference type="InterPro" id="IPR038581">
    <property type="entry name" value="ODC_AZ_sf"/>
</dbReference>
<dbReference type="PANTHER" id="PTHR10279">
    <property type="entry name" value="ORNITHINE DECARBOXYLASE ANTIZYME"/>
    <property type="match status" value="1"/>
</dbReference>
<reference evidence="4" key="3">
    <citation type="submission" date="2025-09" db="UniProtKB">
        <authorList>
            <consortium name="Ensembl"/>
        </authorList>
    </citation>
    <scope>IDENTIFICATION</scope>
</reference>
<reference evidence="4" key="2">
    <citation type="submission" date="2025-08" db="UniProtKB">
        <authorList>
            <consortium name="Ensembl"/>
        </authorList>
    </citation>
    <scope>IDENTIFICATION</scope>
</reference>
<dbReference type="SUPFAM" id="SSF55729">
    <property type="entry name" value="Acyl-CoA N-acyltransferases (Nat)"/>
    <property type="match status" value="1"/>
</dbReference>
<dbReference type="PROSITE" id="PS01337">
    <property type="entry name" value="ODC_AZ"/>
    <property type="match status" value="1"/>
</dbReference>
<keyword evidence="3" id="KW-0688">Ribosomal frameshifting</keyword>
<dbReference type="InterPro" id="IPR002993">
    <property type="entry name" value="ODC_AZ"/>
</dbReference>
<keyword evidence="5" id="KW-1185">Reference proteome</keyword>
<dbReference type="GO" id="GO:0005737">
    <property type="term" value="C:cytoplasm"/>
    <property type="evidence" value="ECO:0007669"/>
    <property type="project" value="TreeGrafter"/>
</dbReference>
<evidence type="ECO:0000256" key="2">
    <source>
        <dbReference type="ARBA" id="ARBA00011836"/>
    </source>
</evidence>
<evidence type="ECO:0000256" key="3">
    <source>
        <dbReference type="ARBA" id="ARBA00022758"/>
    </source>
</evidence>
<evidence type="ECO:0000313" key="5">
    <source>
        <dbReference type="Proteomes" id="UP000472265"/>
    </source>
</evidence>
<dbReference type="InterPro" id="IPR016181">
    <property type="entry name" value="Acyl_CoA_acyltransferase"/>
</dbReference>
<dbReference type="Proteomes" id="UP000472265">
    <property type="component" value="Chromosome 8"/>
</dbReference>
<evidence type="ECO:0000256" key="1">
    <source>
        <dbReference type="ARBA" id="ARBA00008796"/>
    </source>
</evidence>
<name>A0A671WRD7_SPAAU</name>